<evidence type="ECO:0000256" key="1">
    <source>
        <dbReference type="SAM" id="MobiDB-lite"/>
    </source>
</evidence>
<keyword evidence="2" id="KW-0812">Transmembrane</keyword>
<reference evidence="3 4" key="1">
    <citation type="journal article" date="2018" name="Mol. Plant">
        <title>The genome of Artemisia annua provides insight into the evolution of Asteraceae family and artemisinin biosynthesis.</title>
        <authorList>
            <person name="Shen Q."/>
            <person name="Zhang L."/>
            <person name="Liao Z."/>
            <person name="Wang S."/>
            <person name="Yan T."/>
            <person name="Shi P."/>
            <person name="Liu M."/>
            <person name="Fu X."/>
            <person name="Pan Q."/>
            <person name="Wang Y."/>
            <person name="Lv Z."/>
            <person name="Lu X."/>
            <person name="Zhang F."/>
            <person name="Jiang W."/>
            <person name="Ma Y."/>
            <person name="Chen M."/>
            <person name="Hao X."/>
            <person name="Li L."/>
            <person name="Tang Y."/>
            <person name="Lv G."/>
            <person name="Zhou Y."/>
            <person name="Sun X."/>
            <person name="Brodelius P.E."/>
            <person name="Rose J.K.C."/>
            <person name="Tang K."/>
        </authorList>
    </citation>
    <scope>NUCLEOTIDE SEQUENCE [LARGE SCALE GENOMIC DNA]</scope>
    <source>
        <strain evidence="4">cv. Huhao1</strain>
        <tissue evidence="3">Leaf</tissue>
    </source>
</reference>
<proteinExistence type="predicted"/>
<accession>A0A2U1L683</accession>
<evidence type="ECO:0000313" key="3">
    <source>
        <dbReference type="EMBL" id="PWA44478.1"/>
    </source>
</evidence>
<dbReference type="Proteomes" id="UP000245207">
    <property type="component" value="Unassembled WGS sequence"/>
</dbReference>
<name>A0A2U1L683_ARTAN</name>
<feature type="region of interest" description="Disordered" evidence="1">
    <location>
        <begin position="61"/>
        <end position="99"/>
    </location>
</feature>
<dbReference type="AlphaFoldDB" id="A0A2U1L683"/>
<feature type="transmembrane region" description="Helical" evidence="2">
    <location>
        <begin position="6"/>
        <end position="25"/>
    </location>
</feature>
<feature type="compositionally biased region" description="Low complexity" evidence="1">
    <location>
        <begin position="88"/>
        <end position="99"/>
    </location>
</feature>
<organism evidence="3 4">
    <name type="scientific">Artemisia annua</name>
    <name type="common">Sweet wormwood</name>
    <dbReference type="NCBI Taxonomy" id="35608"/>
    <lineage>
        <taxon>Eukaryota</taxon>
        <taxon>Viridiplantae</taxon>
        <taxon>Streptophyta</taxon>
        <taxon>Embryophyta</taxon>
        <taxon>Tracheophyta</taxon>
        <taxon>Spermatophyta</taxon>
        <taxon>Magnoliopsida</taxon>
        <taxon>eudicotyledons</taxon>
        <taxon>Gunneridae</taxon>
        <taxon>Pentapetalae</taxon>
        <taxon>asterids</taxon>
        <taxon>campanulids</taxon>
        <taxon>Asterales</taxon>
        <taxon>Asteraceae</taxon>
        <taxon>Asteroideae</taxon>
        <taxon>Anthemideae</taxon>
        <taxon>Artemisiinae</taxon>
        <taxon>Artemisia</taxon>
    </lineage>
</organism>
<dbReference type="EMBL" id="PKPP01011259">
    <property type="protein sequence ID" value="PWA44478.1"/>
    <property type="molecule type" value="Genomic_DNA"/>
</dbReference>
<keyword evidence="4" id="KW-1185">Reference proteome</keyword>
<sequence length="132" mass="14184">MAQRRSGAAAMCVGLFSGHFFIFVVERKRFSGGGGWNSLMDTQVTCINFWVAFDPRDSTEVESQDAASEGVQDGAIETPTVTNHIEGASNSASRSTSRSTSFKARLGLIAGRSLVCTFRKWSSFGGSSSRSQ</sequence>
<dbReference type="STRING" id="35608.A0A2U1L683"/>
<evidence type="ECO:0000313" key="4">
    <source>
        <dbReference type="Proteomes" id="UP000245207"/>
    </source>
</evidence>
<keyword evidence="2" id="KW-1133">Transmembrane helix</keyword>
<keyword evidence="2" id="KW-0472">Membrane</keyword>
<gene>
    <name evidence="3" type="ORF">CTI12_AA507790</name>
</gene>
<evidence type="ECO:0000256" key="2">
    <source>
        <dbReference type="SAM" id="Phobius"/>
    </source>
</evidence>
<comment type="caution">
    <text evidence="3">The sequence shown here is derived from an EMBL/GenBank/DDBJ whole genome shotgun (WGS) entry which is preliminary data.</text>
</comment>
<protein>
    <submittedName>
        <fullName evidence="3">VIER F-box protein 3</fullName>
    </submittedName>
</protein>